<dbReference type="AlphaFoldDB" id="A0A1N6Q744"/>
<dbReference type="Proteomes" id="UP000186400">
    <property type="component" value="Unassembled WGS sequence"/>
</dbReference>
<evidence type="ECO:0000313" key="3">
    <source>
        <dbReference type="Proteomes" id="UP000186400"/>
    </source>
</evidence>
<dbReference type="EMBL" id="FTMS01000004">
    <property type="protein sequence ID" value="SIQ12453.1"/>
    <property type="molecule type" value="Genomic_DNA"/>
</dbReference>
<evidence type="ECO:0000256" key="1">
    <source>
        <dbReference type="SAM" id="SignalP"/>
    </source>
</evidence>
<reference evidence="2 3" key="1">
    <citation type="submission" date="2017-01" db="EMBL/GenBank/DDBJ databases">
        <authorList>
            <person name="Mah S.A."/>
            <person name="Swanson W.J."/>
            <person name="Moy G.W."/>
            <person name="Vacquier V.D."/>
        </authorList>
    </citation>
    <scope>NUCLEOTIDE SEQUENCE [LARGE SCALE GENOMIC DNA]</scope>
    <source>
        <strain evidence="2 3">ASpG1</strain>
    </source>
</reference>
<keyword evidence="1" id="KW-0732">Signal</keyword>
<evidence type="ECO:0008006" key="4">
    <source>
        <dbReference type="Google" id="ProtNLM"/>
    </source>
</evidence>
<organism evidence="2 3">
    <name type="scientific">Alkalispirochaeta americana</name>
    <dbReference type="NCBI Taxonomy" id="159291"/>
    <lineage>
        <taxon>Bacteria</taxon>
        <taxon>Pseudomonadati</taxon>
        <taxon>Spirochaetota</taxon>
        <taxon>Spirochaetia</taxon>
        <taxon>Spirochaetales</taxon>
        <taxon>Spirochaetaceae</taxon>
        <taxon>Alkalispirochaeta</taxon>
    </lineage>
</organism>
<feature type="signal peptide" evidence="1">
    <location>
        <begin position="1"/>
        <end position="18"/>
    </location>
</feature>
<accession>A0A1N6Q744</accession>
<evidence type="ECO:0000313" key="2">
    <source>
        <dbReference type="EMBL" id="SIQ12453.1"/>
    </source>
</evidence>
<proteinExistence type="predicted"/>
<feature type="chain" id="PRO_5013360348" description="Lipoprotein" evidence="1">
    <location>
        <begin position="19"/>
        <end position="255"/>
    </location>
</feature>
<gene>
    <name evidence="2" type="ORF">SAMN05920897_10441</name>
</gene>
<protein>
    <recommendedName>
        <fullName evidence="4">Lipoprotein</fullName>
    </recommendedName>
</protein>
<dbReference type="RefSeq" id="WP_076488008.1">
    <property type="nucleotide sequence ID" value="NZ_FTMS01000004.1"/>
</dbReference>
<dbReference type="PROSITE" id="PS51257">
    <property type="entry name" value="PROKAR_LIPOPROTEIN"/>
    <property type="match status" value="1"/>
</dbReference>
<sequence>MKNKVCKSILAVMFTALAVVLVSCDDLVSSSSSSSSKANPGHLGESFTLPVGEIWGWPSEQSATIEARINIPGGMSFPITSRPEVTGDFPAMEITAPEDTDGMSVISAILDSDDFTWSDPEARIAFLEITVVGYQETLGEIYREYYDWEEDDDGNDIFEEIIDVEWWYVTADTSFRGTIEDDECEDEDECEDVIPLVVNLDLRQGWNRVVTRFYASDSREEATMTVGAEPAGVYWEYWEHDDDDDDDDEGNGDID</sequence>
<keyword evidence="3" id="KW-1185">Reference proteome</keyword>
<name>A0A1N6Q744_9SPIO</name>